<name>A0A9Q0KL89_9MAGN</name>
<reference evidence="2" key="1">
    <citation type="journal article" date="2023" name="Plant J.">
        <title>The genome of the king protea, Protea cynaroides.</title>
        <authorList>
            <person name="Chang J."/>
            <person name="Duong T.A."/>
            <person name="Schoeman C."/>
            <person name="Ma X."/>
            <person name="Roodt D."/>
            <person name="Barker N."/>
            <person name="Li Z."/>
            <person name="Van de Peer Y."/>
            <person name="Mizrachi E."/>
        </authorList>
    </citation>
    <scope>NUCLEOTIDE SEQUENCE</scope>
    <source>
        <tissue evidence="2">Young leaves</tissue>
    </source>
</reference>
<comment type="caution">
    <text evidence="2">The sequence shown here is derived from an EMBL/GenBank/DDBJ whole genome shotgun (WGS) entry which is preliminary data.</text>
</comment>
<dbReference type="PANTHER" id="PTHR31170:SF25">
    <property type="entry name" value="BNAA09G04570D PROTEIN"/>
    <property type="match status" value="1"/>
</dbReference>
<dbReference type="InterPro" id="IPR004158">
    <property type="entry name" value="DUF247_pln"/>
</dbReference>
<keyword evidence="1" id="KW-0812">Transmembrane</keyword>
<keyword evidence="1" id="KW-1133">Transmembrane helix</keyword>
<keyword evidence="3" id="KW-1185">Reference proteome</keyword>
<keyword evidence="1" id="KW-0472">Membrane</keyword>
<dbReference type="OrthoDB" id="1849062at2759"/>
<dbReference type="AlphaFoldDB" id="A0A9Q0KL89"/>
<evidence type="ECO:0000313" key="2">
    <source>
        <dbReference type="EMBL" id="KAJ4972294.1"/>
    </source>
</evidence>
<feature type="transmembrane region" description="Helical" evidence="1">
    <location>
        <begin position="478"/>
        <end position="501"/>
    </location>
</feature>
<dbReference type="Proteomes" id="UP001141806">
    <property type="component" value="Unassembled WGS sequence"/>
</dbReference>
<accession>A0A9Q0KL89</accession>
<proteinExistence type="predicted"/>
<protein>
    <submittedName>
        <fullName evidence="2">Uncharacterized protein</fullName>
    </submittedName>
</protein>
<evidence type="ECO:0000256" key="1">
    <source>
        <dbReference type="SAM" id="Phobius"/>
    </source>
</evidence>
<sequence>MESDEIAIDMRKIDQPEEQNSALKIKEGKPRSEFWPCEELDTIFQYLKLDHLLLGTGTSSEAEARPLIQKVPRILRENEKNKDNYDPKLVSIGPYHYGDPRFELGQTLKTKLVKQFASHVIRTQKKSLEDYFCSNNFREVAREARSCYAKDSTKLDDEAFKCLMFLDGCFVVYFIYCDVNGSKDVQMKKDHKSIILMDLFLLENQLPYILLEALVMEFIPTKPSNDGKYHVKDVMETFITRQTGAQGSQGRRAPLYQRCLDNCPWLKKRRQSSHIPTSKPGGNLPQTSVGNPPLHLLDFLRRKLFESRSPPSNDIVGNNWQSFRSIDELKAAGIKCETSHSSCINNIVFQPYKLGIYARLLLPVVVIDDSFKTKWLNMAAYEACPDFLNDGDITSFLCFMDSLIDCSADVKELREQGILQNLLGSDQHVADLFNELTTDLTPNPDLYRQIKSDIEKHFGNDCGVWITEALHTHFTTPWTLLAFLGAVLALILTGIQTYLAAFPANPPND</sequence>
<gene>
    <name evidence="2" type="ORF">NE237_005393</name>
</gene>
<dbReference type="Pfam" id="PF03140">
    <property type="entry name" value="DUF247"/>
    <property type="match status" value="1"/>
</dbReference>
<organism evidence="2 3">
    <name type="scientific">Protea cynaroides</name>
    <dbReference type="NCBI Taxonomy" id="273540"/>
    <lineage>
        <taxon>Eukaryota</taxon>
        <taxon>Viridiplantae</taxon>
        <taxon>Streptophyta</taxon>
        <taxon>Embryophyta</taxon>
        <taxon>Tracheophyta</taxon>
        <taxon>Spermatophyta</taxon>
        <taxon>Magnoliopsida</taxon>
        <taxon>Proteales</taxon>
        <taxon>Proteaceae</taxon>
        <taxon>Protea</taxon>
    </lineage>
</organism>
<dbReference type="EMBL" id="JAMYWD010000005">
    <property type="protein sequence ID" value="KAJ4972294.1"/>
    <property type="molecule type" value="Genomic_DNA"/>
</dbReference>
<evidence type="ECO:0000313" key="3">
    <source>
        <dbReference type="Proteomes" id="UP001141806"/>
    </source>
</evidence>
<dbReference type="PANTHER" id="PTHR31170">
    <property type="entry name" value="BNAC04G53230D PROTEIN"/>
    <property type="match status" value="1"/>
</dbReference>